<dbReference type="EMBL" id="GBXM01050461">
    <property type="protein sequence ID" value="JAH58116.1"/>
    <property type="molecule type" value="Transcribed_RNA"/>
</dbReference>
<reference evidence="2" key="2">
    <citation type="journal article" date="2015" name="Fish Shellfish Immunol.">
        <title>Early steps in the European eel (Anguilla anguilla)-Vibrio vulnificus interaction in the gills: Role of the RtxA13 toxin.</title>
        <authorList>
            <person name="Callol A."/>
            <person name="Pajuelo D."/>
            <person name="Ebbesson L."/>
            <person name="Teles M."/>
            <person name="MacKenzie S."/>
            <person name="Amaro C."/>
        </authorList>
    </citation>
    <scope>NUCLEOTIDE SEQUENCE</scope>
</reference>
<organism evidence="2">
    <name type="scientific">Anguilla anguilla</name>
    <name type="common">European freshwater eel</name>
    <name type="synonym">Muraena anguilla</name>
    <dbReference type="NCBI Taxonomy" id="7936"/>
    <lineage>
        <taxon>Eukaryota</taxon>
        <taxon>Metazoa</taxon>
        <taxon>Chordata</taxon>
        <taxon>Craniata</taxon>
        <taxon>Vertebrata</taxon>
        <taxon>Euteleostomi</taxon>
        <taxon>Actinopterygii</taxon>
        <taxon>Neopterygii</taxon>
        <taxon>Teleostei</taxon>
        <taxon>Anguilliformes</taxon>
        <taxon>Anguillidae</taxon>
        <taxon>Anguilla</taxon>
    </lineage>
</organism>
<feature type="compositionally biased region" description="Polar residues" evidence="1">
    <location>
        <begin position="17"/>
        <end position="27"/>
    </location>
</feature>
<evidence type="ECO:0000313" key="2">
    <source>
        <dbReference type="EMBL" id="JAH58116.1"/>
    </source>
</evidence>
<dbReference type="AlphaFoldDB" id="A0A0E9TX36"/>
<sequence>MVESTVAEQGEGAPLSTHRTVTLSSSA</sequence>
<name>A0A0E9TX36_ANGAN</name>
<feature type="region of interest" description="Disordered" evidence="1">
    <location>
        <begin position="1"/>
        <end position="27"/>
    </location>
</feature>
<protein>
    <submittedName>
        <fullName evidence="2">Uncharacterized protein</fullName>
    </submittedName>
</protein>
<evidence type="ECO:0000256" key="1">
    <source>
        <dbReference type="SAM" id="MobiDB-lite"/>
    </source>
</evidence>
<accession>A0A0E9TX36</accession>
<proteinExistence type="predicted"/>
<reference evidence="2" key="1">
    <citation type="submission" date="2014-11" db="EMBL/GenBank/DDBJ databases">
        <authorList>
            <person name="Amaro Gonzalez C."/>
        </authorList>
    </citation>
    <scope>NUCLEOTIDE SEQUENCE</scope>
</reference>